<protein>
    <submittedName>
        <fullName evidence="5">Sorting nexin-12</fullName>
    </submittedName>
</protein>
<dbReference type="Pfam" id="PF02194">
    <property type="entry name" value="PXA"/>
    <property type="match status" value="1"/>
</dbReference>
<dbReference type="PROSITE" id="PS51207">
    <property type="entry name" value="PXA"/>
    <property type="match status" value="1"/>
</dbReference>
<dbReference type="InterPro" id="IPR036305">
    <property type="entry name" value="RGS_sf"/>
</dbReference>
<reference evidence="5 6" key="1">
    <citation type="submission" date="2016-03" db="EMBL/GenBank/DDBJ databases">
        <title>Whole genome sequencing of Grifola frondosa 9006-11.</title>
        <authorList>
            <person name="Min B."/>
            <person name="Park H."/>
            <person name="Kim J.-G."/>
            <person name="Cho H."/>
            <person name="Oh Y.-L."/>
            <person name="Kong W.-S."/>
            <person name="Choi I.-G."/>
        </authorList>
    </citation>
    <scope>NUCLEOTIDE SEQUENCE [LARGE SCALE GENOMIC DNA]</scope>
    <source>
        <strain evidence="5 6">9006-11</strain>
    </source>
</reference>
<sequence>MLPSGKQTVLLAVFLGLVVPAIVRVVSSPVTIILLLPLLALLAAIGFLSSNIVLAYALDATRTPPRNALPTAARPLAFSTPAAWQAVLTRSQWSHKAPQSLPSLYPEFPILSSALNDVLIMIVRDFVLVWYREISSSPSFPTAVSSTLHSSMEKFLEKLMTVDVSALVVKRILPKITAHIEQFRQSEVALRGAGLERKLTQSEELDLLLASRYAARGGGKLHAAVDNLSSTFTKQAEENHLRELVDKALPFVLPEKEAHSRAVKVVVREIVACTVLYPVMDMLADPDFWNRSIRPNCAAIRQQRLISKVRNILEAQIPRPQSRVAHAGTKTETITTRTDPRQFESFLRSITRCNSLLDARRLKNDVTGEIRRTRTLLATHAKEDWINGEKTEDIVAFLDRLYTAKRKVEKRIIILGGEADSRQTLYQEPEAMSPLTLRDVLINPSSLSYFMEFMDRRQRSLLVQFWLTVESFKNPLESVDSDSSDDEDDPILDPSPSTTLKEDISMMNELYFSGANENSTPVEEKRVRRSVMLAQRQVERDMEQDFEDFQRSELWFRVLADIETNGRKANLEPPLQHAKTDNPLVIPVSPTRPTRGVTVPPVPRPRGMHRSESTPSLGVPLPRPPILSDRFHSFPAW</sequence>
<dbReference type="OMA" id="AKEDWIN"/>
<dbReference type="PANTHER" id="PTHR22775:SF3">
    <property type="entry name" value="SORTING NEXIN-13"/>
    <property type="match status" value="1"/>
</dbReference>
<dbReference type="SMART" id="SM00313">
    <property type="entry name" value="PXA"/>
    <property type="match status" value="1"/>
</dbReference>
<feature type="compositionally biased region" description="Low complexity" evidence="1">
    <location>
        <begin position="587"/>
        <end position="599"/>
    </location>
</feature>
<gene>
    <name evidence="5" type="primary">snx12_1</name>
    <name evidence="5" type="ORF">A0H81_01559</name>
</gene>
<evidence type="ECO:0000313" key="5">
    <source>
        <dbReference type="EMBL" id="OBZ79960.1"/>
    </source>
</evidence>
<evidence type="ECO:0000313" key="6">
    <source>
        <dbReference type="Proteomes" id="UP000092993"/>
    </source>
</evidence>
<comment type="caution">
    <text evidence="5">The sequence shown here is derived from an EMBL/GenBank/DDBJ whole genome shotgun (WGS) entry which is preliminary data.</text>
</comment>
<dbReference type="PANTHER" id="PTHR22775">
    <property type="entry name" value="SORTING NEXIN"/>
    <property type="match status" value="1"/>
</dbReference>
<feature type="domain" description="RGS" evidence="3">
    <location>
        <begin position="436"/>
        <end position="493"/>
    </location>
</feature>
<accession>A0A1C7MSU1</accession>
<dbReference type="InterPro" id="IPR016137">
    <property type="entry name" value="RGS"/>
</dbReference>
<keyword evidence="2" id="KW-0472">Membrane</keyword>
<dbReference type="PROSITE" id="PS50132">
    <property type="entry name" value="RGS"/>
    <property type="match status" value="1"/>
</dbReference>
<name>A0A1C7MSU1_GRIFR</name>
<keyword evidence="6" id="KW-1185">Reference proteome</keyword>
<proteinExistence type="predicted"/>
<dbReference type="Proteomes" id="UP000092993">
    <property type="component" value="Unassembled WGS sequence"/>
</dbReference>
<evidence type="ECO:0000256" key="1">
    <source>
        <dbReference type="SAM" id="MobiDB-lite"/>
    </source>
</evidence>
<dbReference type="AlphaFoldDB" id="A0A1C7MSU1"/>
<dbReference type="STRING" id="5627.A0A1C7MSU1"/>
<evidence type="ECO:0000259" key="4">
    <source>
        <dbReference type="PROSITE" id="PS51207"/>
    </source>
</evidence>
<keyword evidence="2" id="KW-0812">Transmembrane</keyword>
<feature type="region of interest" description="Disordered" evidence="1">
    <location>
        <begin position="477"/>
        <end position="499"/>
    </location>
</feature>
<dbReference type="EMBL" id="LUGG01000001">
    <property type="protein sequence ID" value="OBZ79960.1"/>
    <property type="molecule type" value="Genomic_DNA"/>
</dbReference>
<dbReference type="InterPro" id="IPR003114">
    <property type="entry name" value="Phox_assoc"/>
</dbReference>
<feature type="domain" description="PXA" evidence="4">
    <location>
        <begin position="108"/>
        <end position="297"/>
    </location>
</feature>
<dbReference type="Pfam" id="PF00615">
    <property type="entry name" value="RGS"/>
    <property type="match status" value="1"/>
</dbReference>
<dbReference type="GO" id="GO:0035091">
    <property type="term" value="F:phosphatidylinositol binding"/>
    <property type="evidence" value="ECO:0007669"/>
    <property type="project" value="TreeGrafter"/>
</dbReference>
<feature type="compositionally biased region" description="Acidic residues" evidence="1">
    <location>
        <begin position="479"/>
        <end position="491"/>
    </location>
</feature>
<organism evidence="5 6">
    <name type="scientific">Grifola frondosa</name>
    <name type="common">Maitake</name>
    <name type="synonym">Polyporus frondosus</name>
    <dbReference type="NCBI Taxonomy" id="5627"/>
    <lineage>
        <taxon>Eukaryota</taxon>
        <taxon>Fungi</taxon>
        <taxon>Dikarya</taxon>
        <taxon>Basidiomycota</taxon>
        <taxon>Agaricomycotina</taxon>
        <taxon>Agaricomycetes</taxon>
        <taxon>Polyporales</taxon>
        <taxon>Grifolaceae</taxon>
        <taxon>Grifola</taxon>
    </lineage>
</organism>
<evidence type="ECO:0000256" key="2">
    <source>
        <dbReference type="SAM" id="Phobius"/>
    </source>
</evidence>
<dbReference type="Gene3D" id="1.10.167.10">
    <property type="entry name" value="Regulator of G-protein Signalling 4, domain 2"/>
    <property type="match status" value="1"/>
</dbReference>
<keyword evidence="2" id="KW-1133">Transmembrane helix</keyword>
<evidence type="ECO:0000259" key="3">
    <source>
        <dbReference type="PROSITE" id="PS50132"/>
    </source>
</evidence>
<feature type="region of interest" description="Disordered" evidence="1">
    <location>
        <begin position="572"/>
        <end position="625"/>
    </location>
</feature>
<feature type="transmembrane region" description="Helical" evidence="2">
    <location>
        <begin position="37"/>
        <end position="58"/>
    </location>
</feature>
<dbReference type="SMART" id="SM00315">
    <property type="entry name" value="RGS"/>
    <property type="match status" value="1"/>
</dbReference>
<dbReference type="OrthoDB" id="120967at2759"/>
<dbReference type="InterPro" id="IPR044926">
    <property type="entry name" value="RGS_subdomain_2"/>
</dbReference>
<dbReference type="SUPFAM" id="SSF48097">
    <property type="entry name" value="Regulator of G-protein signaling, RGS"/>
    <property type="match status" value="1"/>
</dbReference>